<name>A0A1Y1XR34_9FUNG</name>
<organism evidence="2 3">
    <name type="scientific">Anaeromyces robustus</name>
    <dbReference type="NCBI Taxonomy" id="1754192"/>
    <lineage>
        <taxon>Eukaryota</taxon>
        <taxon>Fungi</taxon>
        <taxon>Fungi incertae sedis</taxon>
        <taxon>Chytridiomycota</taxon>
        <taxon>Chytridiomycota incertae sedis</taxon>
        <taxon>Neocallimastigomycetes</taxon>
        <taxon>Neocallimastigales</taxon>
        <taxon>Neocallimastigaceae</taxon>
        <taxon>Anaeromyces</taxon>
    </lineage>
</organism>
<dbReference type="OrthoDB" id="2143258at2759"/>
<keyword evidence="3" id="KW-1185">Reference proteome</keyword>
<evidence type="ECO:0008006" key="4">
    <source>
        <dbReference type="Google" id="ProtNLM"/>
    </source>
</evidence>
<dbReference type="AlphaFoldDB" id="A0A1Y1XR34"/>
<sequence>MKCLGSYIILTLLSIVSVFSAPPSRYLERNVEIGDFKYHLYSDGKATIYKVLEDDLEEVTIPGSIEYNHKYYLVNEIAAKTFTNKSIYKIIVDSSNTDLLIKKNAFYETRLCKEFAVYSQYVSAEIGGFSGIGNYVQFLGAGIPHLVDTYSEKLLKKWNLPVRKNYQYVKDSERNEELIKLGEKVQETFGHYDNAAYPNSVANVMFMGVGSSEGLSRLYRVIAITMGIPDDEVLAGGDNIHFSWNYVKINIGKGKKWYILDIIKTTEWNVYKGFTTDAKKVEYLKSFYGEYYDIKASNFVIFNNRYNYPYESRYNYNLTENFNSWLSRNNGGIRA</sequence>
<dbReference type="EMBL" id="MCFG01000001">
    <property type="protein sequence ID" value="ORX88222.1"/>
    <property type="molecule type" value="Genomic_DNA"/>
</dbReference>
<comment type="caution">
    <text evidence="2">The sequence shown here is derived from an EMBL/GenBank/DDBJ whole genome shotgun (WGS) entry which is preliminary data.</text>
</comment>
<dbReference type="Gene3D" id="3.80.10.10">
    <property type="entry name" value="Ribonuclease Inhibitor"/>
    <property type="match status" value="1"/>
</dbReference>
<feature type="chain" id="PRO_5012508225" description="Transglutaminase-like domain-containing protein" evidence="1">
    <location>
        <begin position="21"/>
        <end position="335"/>
    </location>
</feature>
<keyword evidence="1" id="KW-0732">Signal</keyword>
<evidence type="ECO:0000313" key="3">
    <source>
        <dbReference type="Proteomes" id="UP000193944"/>
    </source>
</evidence>
<gene>
    <name evidence="2" type="ORF">BCR32DRAFT_273775</name>
</gene>
<evidence type="ECO:0000313" key="2">
    <source>
        <dbReference type="EMBL" id="ORX88222.1"/>
    </source>
</evidence>
<reference evidence="2 3" key="2">
    <citation type="submission" date="2016-08" db="EMBL/GenBank/DDBJ databases">
        <title>Pervasive Adenine N6-methylation of Active Genes in Fungi.</title>
        <authorList>
            <consortium name="DOE Joint Genome Institute"/>
            <person name="Mondo S.J."/>
            <person name="Dannebaum R.O."/>
            <person name="Kuo R.C."/>
            <person name="Labutti K."/>
            <person name="Haridas S."/>
            <person name="Kuo A."/>
            <person name="Salamov A."/>
            <person name="Ahrendt S.R."/>
            <person name="Lipzen A."/>
            <person name="Sullivan W."/>
            <person name="Andreopoulos W.B."/>
            <person name="Clum A."/>
            <person name="Lindquist E."/>
            <person name="Daum C."/>
            <person name="Ramamoorthy G.K."/>
            <person name="Gryganskyi A."/>
            <person name="Culley D."/>
            <person name="Magnuson J.K."/>
            <person name="James T.Y."/>
            <person name="O'Malley M.A."/>
            <person name="Stajich J.E."/>
            <person name="Spatafora J.W."/>
            <person name="Visel A."/>
            <person name="Grigoriev I.V."/>
        </authorList>
    </citation>
    <scope>NUCLEOTIDE SEQUENCE [LARGE SCALE GENOMIC DNA]</scope>
    <source>
        <strain evidence="2 3">S4</strain>
    </source>
</reference>
<feature type="signal peptide" evidence="1">
    <location>
        <begin position="1"/>
        <end position="20"/>
    </location>
</feature>
<accession>A0A1Y1XR34</accession>
<evidence type="ECO:0000256" key="1">
    <source>
        <dbReference type="SAM" id="SignalP"/>
    </source>
</evidence>
<protein>
    <recommendedName>
        <fullName evidence="4">Transglutaminase-like domain-containing protein</fullName>
    </recommendedName>
</protein>
<dbReference type="Proteomes" id="UP000193944">
    <property type="component" value="Unassembled WGS sequence"/>
</dbReference>
<proteinExistence type="predicted"/>
<dbReference type="InterPro" id="IPR032675">
    <property type="entry name" value="LRR_dom_sf"/>
</dbReference>
<reference evidence="2 3" key="1">
    <citation type="submission" date="2016-08" db="EMBL/GenBank/DDBJ databases">
        <title>A Parts List for Fungal Cellulosomes Revealed by Comparative Genomics.</title>
        <authorList>
            <consortium name="DOE Joint Genome Institute"/>
            <person name="Haitjema C.H."/>
            <person name="Gilmore S.P."/>
            <person name="Henske J.K."/>
            <person name="Solomon K.V."/>
            <person name="De Groot R."/>
            <person name="Kuo A."/>
            <person name="Mondo S.J."/>
            <person name="Salamov A.A."/>
            <person name="Labutti K."/>
            <person name="Zhao Z."/>
            <person name="Chiniquy J."/>
            <person name="Barry K."/>
            <person name="Brewer H.M."/>
            <person name="Purvine S.O."/>
            <person name="Wright A.T."/>
            <person name="Boxma B."/>
            <person name="Van Alen T."/>
            <person name="Hackstein J.H."/>
            <person name="Baker S.E."/>
            <person name="Grigoriev I.V."/>
            <person name="O'Malley M.A."/>
        </authorList>
    </citation>
    <scope>NUCLEOTIDE SEQUENCE [LARGE SCALE GENOMIC DNA]</scope>
    <source>
        <strain evidence="2 3">S4</strain>
    </source>
</reference>